<evidence type="ECO:0000256" key="1">
    <source>
        <dbReference type="SAM" id="Phobius"/>
    </source>
</evidence>
<proteinExistence type="predicted"/>
<comment type="caution">
    <text evidence="2">The sequence shown here is derived from an EMBL/GenBank/DDBJ whole genome shotgun (WGS) entry which is preliminary data.</text>
</comment>
<dbReference type="EMBL" id="VFOK01000001">
    <property type="protein sequence ID" value="TQL32486.1"/>
    <property type="molecule type" value="Genomic_DNA"/>
</dbReference>
<dbReference type="AlphaFoldDB" id="A0A542X9R0"/>
<keyword evidence="1" id="KW-1133">Transmembrane helix</keyword>
<protein>
    <submittedName>
        <fullName evidence="2">Uncharacterized protein DUF2550</fullName>
    </submittedName>
</protein>
<sequence length="141" mass="15304">MGELVVTGEILGGLLLLFALILALLLLRRSRISRGGPMVLMSLHRDGSWRSGMARVGGEDIAWFPLFGVTTRPAAQWERGRLALGVPRDSDYRPTGMPDPVLVPLELPEQTVDVVLSRADYTAVRSWSESAPPGLNANNVA</sequence>
<name>A0A542X9R0_9MICO</name>
<reference evidence="2 3" key="1">
    <citation type="submission" date="2019-06" db="EMBL/GenBank/DDBJ databases">
        <title>Sequencing the genomes of 1000 actinobacteria strains.</title>
        <authorList>
            <person name="Klenk H.-P."/>
        </authorList>
    </citation>
    <scope>NUCLEOTIDE SEQUENCE [LARGE SCALE GENOMIC DNA]</scope>
    <source>
        <strain evidence="2 3">DSM 24617</strain>
    </source>
</reference>
<evidence type="ECO:0000313" key="2">
    <source>
        <dbReference type="EMBL" id="TQL32486.1"/>
    </source>
</evidence>
<accession>A0A542X9R0</accession>
<keyword evidence="1" id="KW-0472">Membrane</keyword>
<gene>
    <name evidence="2" type="ORF">FB554_0612</name>
</gene>
<evidence type="ECO:0000313" key="3">
    <source>
        <dbReference type="Proteomes" id="UP000318336"/>
    </source>
</evidence>
<dbReference type="OrthoDB" id="4793422at2"/>
<organism evidence="2 3">
    <name type="scientific">Barrientosiimonas humi</name>
    <dbReference type="NCBI Taxonomy" id="999931"/>
    <lineage>
        <taxon>Bacteria</taxon>
        <taxon>Bacillati</taxon>
        <taxon>Actinomycetota</taxon>
        <taxon>Actinomycetes</taxon>
        <taxon>Micrococcales</taxon>
        <taxon>Dermacoccaceae</taxon>
        <taxon>Barrientosiimonas</taxon>
    </lineage>
</organism>
<feature type="transmembrane region" description="Helical" evidence="1">
    <location>
        <begin position="6"/>
        <end position="27"/>
    </location>
</feature>
<dbReference type="Pfam" id="PF10739">
    <property type="entry name" value="DUF2550"/>
    <property type="match status" value="1"/>
</dbReference>
<keyword evidence="1" id="KW-0812">Transmembrane</keyword>
<dbReference type="InterPro" id="IPR019675">
    <property type="entry name" value="DUF2550"/>
</dbReference>
<dbReference type="RefSeq" id="WP_142004575.1">
    <property type="nucleotide sequence ID" value="NZ_CAJTBP010000001.1"/>
</dbReference>
<keyword evidence="3" id="KW-1185">Reference proteome</keyword>
<dbReference type="Proteomes" id="UP000318336">
    <property type="component" value="Unassembled WGS sequence"/>
</dbReference>